<dbReference type="Proteomes" id="UP001234178">
    <property type="component" value="Unassembled WGS sequence"/>
</dbReference>
<evidence type="ECO:0000313" key="1">
    <source>
        <dbReference type="EMBL" id="KAK4014333.1"/>
    </source>
</evidence>
<protein>
    <submittedName>
        <fullName evidence="1">Uncharacterized protein</fullName>
    </submittedName>
</protein>
<dbReference type="EMBL" id="JAOYFB010000004">
    <property type="protein sequence ID" value="KAK4014333.1"/>
    <property type="molecule type" value="Genomic_DNA"/>
</dbReference>
<reference evidence="1 2" key="1">
    <citation type="journal article" date="2023" name="Nucleic Acids Res.">
        <title>The hologenome of Daphnia magna reveals possible DNA methylation and microbiome-mediated evolution of the host genome.</title>
        <authorList>
            <person name="Chaturvedi A."/>
            <person name="Li X."/>
            <person name="Dhandapani V."/>
            <person name="Marshall H."/>
            <person name="Kissane S."/>
            <person name="Cuenca-Cambronero M."/>
            <person name="Asole G."/>
            <person name="Calvet F."/>
            <person name="Ruiz-Romero M."/>
            <person name="Marangio P."/>
            <person name="Guigo R."/>
            <person name="Rago D."/>
            <person name="Mirbahai L."/>
            <person name="Eastwood N."/>
            <person name="Colbourne J.K."/>
            <person name="Zhou J."/>
            <person name="Mallon E."/>
            <person name="Orsini L."/>
        </authorList>
    </citation>
    <scope>NUCLEOTIDE SEQUENCE [LARGE SCALE GENOMIC DNA]</scope>
    <source>
        <strain evidence="1">LRV0_1</strain>
    </source>
</reference>
<evidence type="ECO:0000313" key="2">
    <source>
        <dbReference type="Proteomes" id="UP001234178"/>
    </source>
</evidence>
<accession>A0ABQ9ZNE1</accession>
<keyword evidence="2" id="KW-1185">Reference proteome</keyword>
<sequence length="145" mass="16780">MKEEANMYRERKKKENQFERAAGLFSHYKKMLKWSRLPLYTTQKKDDDKVRITSHLVAEFGFVVPPAVLLPFSPPFLLSSFSFFHCVVTAITIKSRPPGVLDRQESMPRCCCFFSFFFYPPGLASRLDEFHPVGLVRILVVLVSV</sequence>
<proteinExistence type="predicted"/>
<comment type="caution">
    <text evidence="1">The sequence shown here is derived from an EMBL/GenBank/DDBJ whole genome shotgun (WGS) entry which is preliminary data.</text>
</comment>
<organism evidence="1 2">
    <name type="scientific">Daphnia magna</name>
    <dbReference type="NCBI Taxonomy" id="35525"/>
    <lineage>
        <taxon>Eukaryota</taxon>
        <taxon>Metazoa</taxon>
        <taxon>Ecdysozoa</taxon>
        <taxon>Arthropoda</taxon>
        <taxon>Crustacea</taxon>
        <taxon>Branchiopoda</taxon>
        <taxon>Diplostraca</taxon>
        <taxon>Cladocera</taxon>
        <taxon>Anomopoda</taxon>
        <taxon>Daphniidae</taxon>
        <taxon>Daphnia</taxon>
    </lineage>
</organism>
<gene>
    <name evidence="1" type="ORF">OUZ56_026858</name>
</gene>
<name>A0ABQ9ZNE1_9CRUS</name>